<feature type="domain" description="Prolyl 4-hydroxylase N-terminal" evidence="1">
    <location>
        <begin position="66"/>
        <end position="147"/>
    </location>
</feature>
<protein>
    <recommendedName>
        <fullName evidence="1">Prolyl 4-hydroxylase N-terminal domain-containing protein</fullName>
    </recommendedName>
</protein>
<evidence type="ECO:0000313" key="3">
    <source>
        <dbReference type="Proteomes" id="UP000198287"/>
    </source>
</evidence>
<name>A0A226DRV5_FOLCA</name>
<dbReference type="Pfam" id="PF08336">
    <property type="entry name" value="P4Ha_N"/>
    <property type="match status" value="1"/>
</dbReference>
<evidence type="ECO:0000313" key="2">
    <source>
        <dbReference type="EMBL" id="OXA47943.1"/>
    </source>
</evidence>
<dbReference type="OrthoDB" id="420380at2759"/>
<gene>
    <name evidence="2" type="ORF">Fcan01_17395</name>
</gene>
<dbReference type="GO" id="GO:0004656">
    <property type="term" value="F:procollagen-proline 4-dioxygenase activity"/>
    <property type="evidence" value="ECO:0007669"/>
    <property type="project" value="InterPro"/>
</dbReference>
<dbReference type="EMBL" id="LNIX01000012">
    <property type="protein sequence ID" value="OXA47943.1"/>
    <property type="molecule type" value="Genomic_DNA"/>
</dbReference>
<organism evidence="2 3">
    <name type="scientific">Folsomia candida</name>
    <name type="common">Springtail</name>
    <dbReference type="NCBI Taxonomy" id="158441"/>
    <lineage>
        <taxon>Eukaryota</taxon>
        <taxon>Metazoa</taxon>
        <taxon>Ecdysozoa</taxon>
        <taxon>Arthropoda</taxon>
        <taxon>Hexapoda</taxon>
        <taxon>Collembola</taxon>
        <taxon>Entomobryomorpha</taxon>
        <taxon>Isotomoidea</taxon>
        <taxon>Isotomidae</taxon>
        <taxon>Proisotominae</taxon>
        <taxon>Folsomia</taxon>
    </lineage>
</organism>
<evidence type="ECO:0000259" key="1">
    <source>
        <dbReference type="Pfam" id="PF08336"/>
    </source>
</evidence>
<proteinExistence type="predicted"/>
<comment type="caution">
    <text evidence="2">The sequence shown here is derived from an EMBL/GenBank/DDBJ whole genome shotgun (WGS) entry which is preliminary data.</text>
</comment>
<accession>A0A226DRV5</accession>
<dbReference type="InterPro" id="IPR013547">
    <property type="entry name" value="P4H_N"/>
</dbReference>
<keyword evidence="3" id="KW-1185">Reference proteome</keyword>
<dbReference type="GO" id="GO:0005783">
    <property type="term" value="C:endoplasmic reticulum"/>
    <property type="evidence" value="ECO:0007669"/>
    <property type="project" value="InterPro"/>
</dbReference>
<dbReference type="AlphaFoldDB" id="A0A226DRV5"/>
<dbReference type="Proteomes" id="UP000198287">
    <property type="component" value="Unassembled WGS sequence"/>
</dbReference>
<sequence length="270" mass="29791">MGNFEAGSFALDPRLLTKLGKEEDKFVPVLRHMVASCSEKSCADEGACYDLVLRYLDLCPVENIVEGNKDNPFYAFKLLFRMGNVLSEVNTKCSEGKGTFAVELVALIRKLEVALGTVLPSLRDVELAAEGMLTLQETYQTNMKQYALLDDPVSGKPIGGVYRTKLQRRVNMGQTEFLAPIFKNIEMLSGIGFLAPGMSEDLQISEYGYVGSSINIHVDVKTLEGPAGHRIFVLEFVDGNDPAQGIQYFGAVLDLLEDWSTQIDSQICTQ</sequence>
<reference evidence="2 3" key="1">
    <citation type="submission" date="2015-12" db="EMBL/GenBank/DDBJ databases">
        <title>The genome of Folsomia candida.</title>
        <authorList>
            <person name="Faddeeva A."/>
            <person name="Derks M.F."/>
            <person name="Anvar Y."/>
            <person name="Smit S."/>
            <person name="Van Straalen N."/>
            <person name="Roelofs D."/>
        </authorList>
    </citation>
    <scope>NUCLEOTIDE SEQUENCE [LARGE SCALE GENOMIC DNA]</scope>
    <source>
        <strain evidence="2 3">VU population</strain>
        <tissue evidence="2">Whole body</tissue>
    </source>
</reference>